<dbReference type="EMBL" id="JARIHO010000011">
    <property type="protein sequence ID" value="KAJ7353272.1"/>
    <property type="molecule type" value="Genomic_DNA"/>
</dbReference>
<comment type="caution">
    <text evidence="1">The sequence shown here is derived from an EMBL/GenBank/DDBJ whole genome shotgun (WGS) entry which is preliminary data.</text>
</comment>
<feature type="non-terminal residue" evidence="1">
    <location>
        <position position="1"/>
    </location>
</feature>
<reference evidence="1" key="1">
    <citation type="submission" date="2023-03" db="EMBL/GenBank/DDBJ databases">
        <title>Massive genome expansion in bonnet fungi (Mycena s.s.) driven by repeated elements and novel gene families across ecological guilds.</title>
        <authorList>
            <consortium name="Lawrence Berkeley National Laboratory"/>
            <person name="Harder C.B."/>
            <person name="Miyauchi S."/>
            <person name="Viragh M."/>
            <person name="Kuo A."/>
            <person name="Thoen E."/>
            <person name="Andreopoulos B."/>
            <person name="Lu D."/>
            <person name="Skrede I."/>
            <person name="Drula E."/>
            <person name="Henrissat B."/>
            <person name="Morin E."/>
            <person name="Kohler A."/>
            <person name="Barry K."/>
            <person name="LaButti K."/>
            <person name="Morin E."/>
            <person name="Salamov A."/>
            <person name="Lipzen A."/>
            <person name="Mereny Z."/>
            <person name="Hegedus B."/>
            <person name="Baldrian P."/>
            <person name="Stursova M."/>
            <person name="Weitz H."/>
            <person name="Taylor A."/>
            <person name="Grigoriev I.V."/>
            <person name="Nagy L.G."/>
            <person name="Martin F."/>
            <person name="Kauserud H."/>
        </authorList>
    </citation>
    <scope>NUCLEOTIDE SEQUENCE</scope>
    <source>
        <strain evidence="1">CBHHK002</strain>
    </source>
</reference>
<protein>
    <submittedName>
        <fullName evidence="1">Uncharacterized protein</fullName>
    </submittedName>
</protein>
<dbReference type="AlphaFoldDB" id="A0AAD7AAC4"/>
<gene>
    <name evidence="1" type="ORF">DFH08DRAFT_692296</name>
</gene>
<dbReference type="Proteomes" id="UP001218218">
    <property type="component" value="Unassembled WGS sequence"/>
</dbReference>
<evidence type="ECO:0000313" key="1">
    <source>
        <dbReference type="EMBL" id="KAJ7353272.1"/>
    </source>
</evidence>
<name>A0AAD7AAC4_9AGAR</name>
<proteinExistence type="predicted"/>
<sequence>FFYCKRFPVKYFLILSASPAMNGHMLVRQVAWAAFGANGLVQGNYDENKYNKASDVLFTKHARECLSLLPEDSFSIANLASKH</sequence>
<keyword evidence="2" id="KW-1185">Reference proteome</keyword>
<organism evidence="1 2">
    <name type="scientific">Mycena albidolilacea</name>
    <dbReference type="NCBI Taxonomy" id="1033008"/>
    <lineage>
        <taxon>Eukaryota</taxon>
        <taxon>Fungi</taxon>
        <taxon>Dikarya</taxon>
        <taxon>Basidiomycota</taxon>
        <taxon>Agaricomycotina</taxon>
        <taxon>Agaricomycetes</taxon>
        <taxon>Agaricomycetidae</taxon>
        <taxon>Agaricales</taxon>
        <taxon>Marasmiineae</taxon>
        <taxon>Mycenaceae</taxon>
        <taxon>Mycena</taxon>
    </lineage>
</organism>
<evidence type="ECO:0000313" key="2">
    <source>
        <dbReference type="Proteomes" id="UP001218218"/>
    </source>
</evidence>
<accession>A0AAD7AAC4</accession>